<feature type="compositionally biased region" description="Polar residues" evidence="1">
    <location>
        <begin position="109"/>
        <end position="122"/>
    </location>
</feature>
<dbReference type="Proteomes" id="UP001364224">
    <property type="component" value="Unassembled WGS sequence"/>
</dbReference>
<evidence type="ECO:0000256" key="2">
    <source>
        <dbReference type="SAM" id="Phobius"/>
    </source>
</evidence>
<proteinExistence type="predicted"/>
<dbReference type="EMBL" id="JAZHRV010000001">
    <property type="protein sequence ID" value="MEH2557986.1"/>
    <property type="molecule type" value="Genomic_DNA"/>
</dbReference>
<keyword evidence="4" id="KW-1185">Reference proteome</keyword>
<keyword evidence="2" id="KW-0472">Membrane</keyword>
<feature type="transmembrane region" description="Helical" evidence="2">
    <location>
        <begin position="63"/>
        <end position="85"/>
    </location>
</feature>
<feature type="transmembrane region" description="Helical" evidence="2">
    <location>
        <begin position="38"/>
        <end position="57"/>
    </location>
</feature>
<comment type="caution">
    <text evidence="3">The sequence shown here is derived from an EMBL/GenBank/DDBJ whole genome shotgun (WGS) entry which is preliminary data.</text>
</comment>
<keyword evidence="2" id="KW-0812">Transmembrane</keyword>
<keyword evidence="2" id="KW-1133">Transmembrane helix</keyword>
<feature type="region of interest" description="Disordered" evidence="1">
    <location>
        <begin position="329"/>
        <end position="353"/>
    </location>
</feature>
<protein>
    <submittedName>
        <fullName evidence="3">Uncharacterized protein</fullName>
    </submittedName>
</protein>
<dbReference type="RefSeq" id="WP_334484744.1">
    <property type="nucleotide sequence ID" value="NZ_JAZHRV010000001.1"/>
</dbReference>
<name>A0ABU8BHF4_9BRAD</name>
<feature type="transmembrane region" description="Helical" evidence="2">
    <location>
        <begin position="6"/>
        <end position="29"/>
    </location>
</feature>
<reference evidence="3 4" key="1">
    <citation type="submission" date="2024-02" db="EMBL/GenBank/DDBJ databases">
        <title>Adaptive strategies in a cosmopolitan and abundant soil bacterium.</title>
        <authorList>
            <person name="Carini P."/>
        </authorList>
    </citation>
    <scope>NUCLEOTIDE SEQUENCE [LARGE SCALE GENOMIC DNA]</scope>
    <source>
        <strain evidence="3 4">AZCC 1608</strain>
    </source>
</reference>
<sequence>MQLVDFTVAGIFGFSGITIGLGAAVMALVPTNHRVARILFWLGAVSFGSMGTVWGINSEDQSLTIRMTVAFICAGIAAAGLVWALSELRTREKVAQANIEETKPAGKTKPTSTNQRVTGNDNVVTGPVAGGQVASIINNFYGASSGPQQNRFSEDADTPVTFSIGCMNFRPIKELLESINSGNPTPFLSAQRAGAEPIPLVSLYMKDGAIWADINLFAPYQKYVAFSLKGMTFKKLAPNWDVNASTRAIEVVDENRVPIFQLLRTSNSHLRIDGFFRADDRILFLGRGGLLLNVLRGEDAKRYVPPSDFLPKLFKYPSREHPGEMVFPEPPRPSCPPESQGISAISKGLTLPL</sequence>
<feature type="region of interest" description="Disordered" evidence="1">
    <location>
        <begin position="103"/>
        <end position="122"/>
    </location>
</feature>
<evidence type="ECO:0000313" key="4">
    <source>
        <dbReference type="Proteomes" id="UP001364224"/>
    </source>
</evidence>
<accession>A0ABU8BHF4</accession>
<evidence type="ECO:0000313" key="3">
    <source>
        <dbReference type="EMBL" id="MEH2557986.1"/>
    </source>
</evidence>
<evidence type="ECO:0000256" key="1">
    <source>
        <dbReference type="SAM" id="MobiDB-lite"/>
    </source>
</evidence>
<organism evidence="3 4">
    <name type="scientific">Bradyrhizobium algeriense</name>
    <dbReference type="NCBI Taxonomy" id="634784"/>
    <lineage>
        <taxon>Bacteria</taxon>
        <taxon>Pseudomonadati</taxon>
        <taxon>Pseudomonadota</taxon>
        <taxon>Alphaproteobacteria</taxon>
        <taxon>Hyphomicrobiales</taxon>
        <taxon>Nitrobacteraceae</taxon>
        <taxon>Bradyrhizobium</taxon>
    </lineage>
</organism>
<gene>
    <name evidence="3" type="ORF">V1286_005515</name>
</gene>